<feature type="transmembrane region" description="Helical" evidence="1">
    <location>
        <begin position="128"/>
        <end position="154"/>
    </location>
</feature>
<evidence type="ECO:0000313" key="2">
    <source>
        <dbReference type="EMBL" id="MFC0477211.1"/>
    </source>
</evidence>
<keyword evidence="1" id="KW-0472">Membrane</keyword>
<keyword evidence="3" id="KW-1185">Reference proteome</keyword>
<dbReference type="InterPro" id="IPR048147">
    <property type="entry name" value="CBO0543-like"/>
</dbReference>
<dbReference type="EMBL" id="JBHLUU010000118">
    <property type="protein sequence ID" value="MFC0477211.1"/>
    <property type="molecule type" value="Genomic_DNA"/>
</dbReference>
<dbReference type="NCBIfam" id="NF041644">
    <property type="entry name" value="CBO0543_fam"/>
    <property type="match status" value="1"/>
</dbReference>
<sequence>MSNTRLEQFDKAVQLREDSTDLLIQIWKEYHLYSTLEFWIMVSILVVPLLILFFKIDKSKIFLIGFYGYSVHVILAYVDIYGMNAGYWHYPFQLLPSLPSLSVDASIVPVVCMLMYQWTLNHKKNYYLYAILTAGGFALVFKPLLVGLGLFKLYGKANYIYLFVGYVLILLTAKFMTNVFLWAQKRYGPSTKQY</sequence>
<feature type="transmembrane region" description="Helical" evidence="1">
    <location>
        <begin position="98"/>
        <end position="116"/>
    </location>
</feature>
<protein>
    <submittedName>
        <fullName evidence="2">CBO0543 family protein</fullName>
    </submittedName>
</protein>
<feature type="transmembrane region" description="Helical" evidence="1">
    <location>
        <begin position="61"/>
        <end position="78"/>
    </location>
</feature>
<dbReference type="Proteomes" id="UP001589738">
    <property type="component" value="Unassembled WGS sequence"/>
</dbReference>
<proteinExistence type="predicted"/>
<reference evidence="2 3" key="1">
    <citation type="submission" date="2024-09" db="EMBL/GenBank/DDBJ databases">
        <authorList>
            <person name="Sun Q."/>
            <person name="Mori K."/>
        </authorList>
    </citation>
    <scope>NUCLEOTIDE SEQUENCE [LARGE SCALE GENOMIC DNA]</scope>
    <source>
        <strain evidence="2 3">CGMCC 1.9126</strain>
    </source>
</reference>
<evidence type="ECO:0000256" key="1">
    <source>
        <dbReference type="SAM" id="Phobius"/>
    </source>
</evidence>
<accession>A0ABV6KYX8</accession>
<gene>
    <name evidence="2" type="ORF">ACFFHF_18575</name>
</gene>
<dbReference type="RefSeq" id="WP_160546830.1">
    <property type="nucleotide sequence ID" value="NZ_JBHLUU010000118.1"/>
</dbReference>
<keyword evidence="1" id="KW-0812">Transmembrane</keyword>
<feature type="transmembrane region" description="Helical" evidence="1">
    <location>
        <begin position="160"/>
        <end position="183"/>
    </location>
</feature>
<name>A0ABV6KYX8_9BACI</name>
<comment type="caution">
    <text evidence="2">The sequence shown here is derived from an EMBL/GenBank/DDBJ whole genome shotgun (WGS) entry which is preliminary data.</text>
</comment>
<keyword evidence="1" id="KW-1133">Transmembrane helix</keyword>
<organism evidence="2 3">
    <name type="scientific">Robertmurraya beringensis</name>
    <dbReference type="NCBI Taxonomy" id="641660"/>
    <lineage>
        <taxon>Bacteria</taxon>
        <taxon>Bacillati</taxon>
        <taxon>Bacillota</taxon>
        <taxon>Bacilli</taxon>
        <taxon>Bacillales</taxon>
        <taxon>Bacillaceae</taxon>
        <taxon>Robertmurraya</taxon>
    </lineage>
</organism>
<feature type="transmembrane region" description="Helical" evidence="1">
    <location>
        <begin position="36"/>
        <end position="54"/>
    </location>
</feature>
<evidence type="ECO:0000313" key="3">
    <source>
        <dbReference type="Proteomes" id="UP001589738"/>
    </source>
</evidence>